<dbReference type="InterPro" id="IPR002110">
    <property type="entry name" value="Ankyrin_rpt"/>
</dbReference>
<name>A0AAV7KGP7_9METZ</name>
<keyword evidence="1" id="KW-0677">Repeat</keyword>
<keyword evidence="2 3" id="KW-0040">ANK repeat</keyword>
<dbReference type="SMART" id="SM00248">
    <property type="entry name" value="ANK"/>
    <property type="match status" value="4"/>
</dbReference>
<dbReference type="EMBL" id="JAKMXF010000057">
    <property type="protein sequence ID" value="KAI6659486.1"/>
    <property type="molecule type" value="Genomic_DNA"/>
</dbReference>
<dbReference type="PANTHER" id="PTHR24198">
    <property type="entry name" value="ANKYRIN REPEAT AND PROTEIN KINASE DOMAIN-CONTAINING PROTEIN"/>
    <property type="match status" value="1"/>
</dbReference>
<gene>
    <name evidence="4" type="ORF">LOD99_10735</name>
</gene>
<evidence type="ECO:0000256" key="1">
    <source>
        <dbReference type="ARBA" id="ARBA00022737"/>
    </source>
</evidence>
<accession>A0AAV7KGP7</accession>
<evidence type="ECO:0000256" key="3">
    <source>
        <dbReference type="PROSITE-ProRule" id="PRU00023"/>
    </source>
</evidence>
<feature type="repeat" description="ANK" evidence="3">
    <location>
        <begin position="105"/>
        <end position="137"/>
    </location>
</feature>
<reference evidence="4 5" key="1">
    <citation type="journal article" date="2023" name="BMC Biol.">
        <title>The compact genome of the sponge Oopsacas minuta (Hexactinellida) is lacking key metazoan core genes.</title>
        <authorList>
            <person name="Santini S."/>
            <person name="Schenkelaars Q."/>
            <person name="Jourda C."/>
            <person name="Duchesne M."/>
            <person name="Belahbib H."/>
            <person name="Rocher C."/>
            <person name="Selva M."/>
            <person name="Riesgo A."/>
            <person name="Vervoort M."/>
            <person name="Leys S.P."/>
            <person name="Kodjabachian L."/>
            <person name="Le Bivic A."/>
            <person name="Borchiellini C."/>
            <person name="Claverie J.M."/>
            <person name="Renard E."/>
        </authorList>
    </citation>
    <scope>NUCLEOTIDE SEQUENCE [LARGE SCALE GENOMIC DNA]</scope>
    <source>
        <strain evidence="4">SPO-2</strain>
    </source>
</reference>
<dbReference type="PROSITE" id="PS50088">
    <property type="entry name" value="ANK_REPEAT"/>
    <property type="match status" value="2"/>
</dbReference>
<comment type="caution">
    <text evidence="4">The sequence shown here is derived from an EMBL/GenBank/DDBJ whole genome shotgun (WGS) entry which is preliminary data.</text>
</comment>
<evidence type="ECO:0000256" key="2">
    <source>
        <dbReference type="ARBA" id="ARBA00023043"/>
    </source>
</evidence>
<organism evidence="4 5">
    <name type="scientific">Oopsacas minuta</name>
    <dbReference type="NCBI Taxonomy" id="111878"/>
    <lineage>
        <taxon>Eukaryota</taxon>
        <taxon>Metazoa</taxon>
        <taxon>Porifera</taxon>
        <taxon>Hexactinellida</taxon>
        <taxon>Hexasterophora</taxon>
        <taxon>Lyssacinosida</taxon>
        <taxon>Leucopsacidae</taxon>
        <taxon>Oopsacas</taxon>
    </lineage>
</organism>
<keyword evidence="5" id="KW-1185">Reference proteome</keyword>
<dbReference type="PANTHER" id="PTHR24198:SF165">
    <property type="entry name" value="ANKYRIN REPEAT-CONTAINING PROTEIN-RELATED"/>
    <property type="match status" value="1"/>
</dbReference>
<protein>
    <submittedName>
        <fullName evidence="4">Protein fem-1-like protein C-like</fullName>
    </submittedName>
</protein>
<evidence type="ECO:0000313" key="5">
    <source>
        <dbReference type="Proteomes" id="UP001165289"/>
    </source>
</evidence>
<feature type="repeat" description="ANK" evidence="3">
    <location>
        <begin position="138"/>
        <end position="170"/>
    </location>
</feature>
<dbReference type="SUPFAM" id="SSF48403">
    <property type="entry name" value="Ankyrin repeat"/>
    <property type="match status" value="1"/>
</dbReference>
<dbReference type="Proteomes" id="UP001165289">
    <property type="component" value="Unassembled WGS sequence"/>
</dbReference>
<dbReference type="InterPro" id="IPR036770">
    <property type="entry name" value="Ankyrin_rpt-contain_sf"/>
</dbReference>
<evidence type="ECO:0000313" key="4">
    <source>
        <dbReference type="EMBL" id="KAI6659486.1"/>
    </source>
</evidence>
<dbReference type="PROSITE" id="PS50297">
    <property type="entry name" value="ANK_REP_REGION"/>
    <property type="match status" value="2"/>
</dbReference>
<dbReference type="Pfam" id="PF12796">
    <property type="entry name" value="Ank_2"/>
    <property type="match status" value="1"/>
</dbReference>
<proteinExistence type="predicted"/>
<dbReference type="AlphaFoldDB" id="A0AAV7KGP7"/>
<dbReference type="Gene3D" id="1.25.40.20">
    <property type="entry name" value="Ankyrin repeat-containing domain"/>
    <property type="match status" value="1"/>
</dbReference>
<sequence length="268" mass="29793">MLSSHLLRHITTSSTYSDELLHKELLDSAAKGKFPLFKSQLTSLLKNTHPKLVFQPKGNKGSPLILAAQKGQNMIVSYILKNFLEVLDLEYTMTVKPEFTGYEVRGATALWCAASGGNVNIVRELLEAGANINHSDSTSSTPLRAAYFHNREEVIMCLLNRGADISIADQLGQSPFMMPVLFDDEDALRLLVTIYLYAVTYGKVDLSQTTAAGIDLLHIAIERESKEIFNLLIHLGAKIIWPCRAQSPSPPIPYYTVPEVYQPPVIYL</sequence>